<evidence type="ECO:0000256" key="7">
    <source>
        <dbReference type="SAM" id="MobiDB-lite"/>
    </source>
</evidence>
<evidence type="ECO:0000256" key="2">
    <source>
        <dbReference type="ARBA" id="ARBA00008860"/>
    </source>
</evidence>
<dbReference type="Proteomes" id="UP000192596">
    <property type="component" value="Unassembled WGS sequence"/>
</dbReference>
<keyword evidence="9" id="KW-1185">Reference proteome</keyword>
<dbReference type="GO" id="GO:1990904">
    <property type="term" value="C:ribonucleoprotein complex"/>
    <property type="evidence" value="ECO:0007669"/>
    <property type="project" value="UniProtKB-KW"/>
</dbReference>
<name>A0A1V8T9Q8_9PEZI</name>
<evidence type="ECO:0000256" key="1">
    <source>
        <dbReference type="ARBA" id="ARBA00004173"/>
    </source>
</evidence>
<evidence type="ECO:0000313" key="8">
    <source>
        <dbReference type="EMBL" id="OQO07922.1"/>
    </source>
</evidence>
<evidence type="ECO:0000256" key="6">
    <source>
        <dbReference type="ARBA" id="ARBA00035183"/>
    </source>
</evidence>
<organism evidence="8 9">
    <name type="scientific">Cryoendolithus antarcticus</name>
    <dbReference type="NCBI Taxonomy" id="1507870"/>
    <lineage>
        <taxon>Eukaryota</taxon>
        <taxon>Fungi</taxon>
        <taxon>Dikarya</taxon>
        <taxon>Ascomycota</taxon>
        <taxon>Pezizomycotina</taxon>
        <taxon>Dothideomycetes</taxon>
        <taxon>Dothideomycetidae</taxon>
        <taxon>Cladosporiales</taxon>
        <taxon>Cladosporiaceae</taxon>
        <taxon>Cryoendolithus</taxon>
    </lineage>
</organism>
<evidence type="ECO:0000256" key="5">
    <source>
        <dbReference type="ARBA" id="ARBA00023274"/>
    </source>
</evidence>
<protein>
    <recommendedName>
        <fullName evidence="6">Large ribosomal subunit protein mL50</fullName>
    </recommendedName>
</protein>
<feature type="region of interest" description="Disordered" evidence="7">
    <location>
        <begin position="60"/>
        <end position="79"/>
    </location>
</feature>
<dbReference type="InParanoid" id="A0A1V8T9Q8"/>
<proteinExistence type="inferred from homology"/>
<dbReference type="GO" id="GO:0005739">
    <property type="term" value="C:mitochondrion"/>
    <property type="evidence" value="ECO:0007669"/>
    <property type="project" value="UniProtKB-SubCell"/>
</dbReference>
<keyword evidence="4" id="KW-0496">Mitochondrion</keyword>
<evidence type="ECO:0000256" key="4">
    <source>
        <dbReference type="ARBA" id="ARBA00023128"/>
    </source>
</evidence>
<dbReference type="InterPro" id="IPR018305">
    <property type="entry name" value="Ribosomal_m50"/>
</dbReference>
<sequence>MPRLSVTQQALRSAVQPATSRYVCLACRAQSQRQFSVSRRSHEEQLPFFKRLTKSIFGDEKSREASKKREDATRKRAEETVATGSVDYEQWVDEKGREWQRAAVVDPSINKDYKQSSDWAGLEMIGGEQWVRDRRDGGEQYIGFNPRRKTELTNGGWSNLLRHVLVEVMVAKQASLDLDLLTADREVDPDHWTRTVGVTFDQTDGKLSMKFVGTGDRDLIVETLELGVPTIVESEETTEAIEEARGVVEASSDDIIASLENEQPAGEEVVDMAALDAQAKQRMQDIKTVSERTSAGGSLDLPAFELRDPEVKLTILKRVFQLTSHLLPDAVVSPASTPIDLYHAYITKPAPKKLAQTRELNKVKVSVSNVTVYSRRRTPVDKEQDVGRWKVIEEELLRRNLPVTGSRYQGAKTTTPLA</sequence>
<evidence type="ECO:0000256" key="3">
    <source>
        <dbReference type="ARBA" id="ARBA00022980"/>
    </source>
</evidence>
<accession>A0A1V8T9Q8</accession>
<dbReference type="EMBL" id="NAJO01000013">
    <property type="protein sequence ID" value="OQO07922.1"/>
    <property type="molecule type" value="Genomic_DNA"/>
</dbReference>
<comment type="subcellular location">
    <subcellularLocation>
        <location evidence="1">Mitochondrion</location>
    </subcellularLocation>
</comment>
<dbReference type="GO" id="GO:0005840">
    <property type="term" value="C:ribosome"/>
    <property type="evidence" value="ECO:0007669"/>
    <property type="project" value="UniProtKB-KW"/>
</dbReference>
<dbReference type="OrthoDB" id="6220758at2759"/>
<gene>
    <name evidence="8" type="ORF">B0A48_06714</name>
</gene>
<keyword evidence="3" id="KW-0689">Ribosomal protein</keyword>
<dbReference type="AlphaFoldDB" id="A0A1V8T9Q8"/>
<evidence type="ECO:0000313" key="9">
    <source>
        <dbReference type="Proteomes" id="UP000192596"/>
    </source>
</evidence>
<reference evidence="9" key="1">
    <citation type="submission" date="2017-03" db="EMBL/GenBank/DDBJ databases">
        <title>Genomes of endolithic fungi from Antarctica.</title>
        <authorList>
            <person name="Coleine C."/>
            <person name="Masonjones S."/>
            <person name="Stajich J.E."/>
        </authorList>
    </citation>
    <scope>NUCLEOTIDE SEQUENCE [LARGE SCALE GENOMIC DNA]</scope>
    <source>
        <strain evidence="9">CCFEE 5527</strain>
    </source>
</reference>
<dbReference type="Pfam" id="PF10501">
    <property type="entry name" value="Ribosomal_L50"/>
    <property type="match status" value="1"/>
</dbReference>
<keyword evidence="5" id="KW-0687">Ribonucleoprotein</keyword>
<dbReference type="STRING" id="1507870.A0A1V8T9Q8"/>
<comment type="caution">
    <text evidence="8">The sequence shown here is derived from an EMBL/GenBank/DDBJ whole genome shotgun (WGS) entry which is preliminary data.</text>
</comment>
<comment type="similarity">
    <text evidence="2">Belongs to the mitochondrion-specific ribosomal protein mL50 family.</text>
</comment>